<name>A0AA38CA84_TAXCH</name>
<accession>A0AA38CA84</accession>
<feature type="compositionally biased region" description="Low complexity" evidence="1">
    <location>
        <begin position="42"/>
        <end position="61"/>
    </location>
</feature>
<dbReference type="Proteomes" id="UP000824469">
    <property type="component" value="Unassembled WGS sequence"/>
</dbReference>
<dbReference type="AlphaFoldDB" id="A0AA38CA84"/>
<evidence type="ECO:0000313" key="3">
    <source>
        <dbReference type="Proteomes" id="UP000824469"/>
    </source>
</evidence>
<keyword evidence="3" id="KW-1185">Reference proteome</keyword>
<evidence type="ECO:0000313" key="2">
    <source>
        <dbReference type="EMBL" id="KAH9296580.1"/>
    </source>
</evidence>
<reference evidence="2 3" key="1">
    <citation type="journal article" date="2021" name="Nat. Plants">
        <title>The Taxus genome provides insights into paclitaxel biosynthesis.</title>
        <authorList>
            <person name="Xiong X."/>
            <person name="Gou J."/>
            <person name="Liao Q."/>
            <person name="Li Y."/>
            <person name="Zhou Q."/>
            <person name="Bi G."/>
            <person name="Li C."/>
            <person name="Du R."/>
            <person name="Wang X."/>
            <person name="Sun T."/>
            <person name="Guo L."/>
            <person name="Liang H."/>
            <person name="Lu P."/>
            <person name="Wu Y."/>
            <person name="Zhang Z."/>
            <person name="Ro D.K."/>
            <person name="Shang Y."/>
            <person name="Huang S."/>
            <person name="Yan J."/>
        </authorList>
    </citation>
    <scope>NUCLEOTIDE SEQUENCE [LARGE SCALE GENOMIC DNA]</scope>
    <source>
        <strain evidence="2">Ta-2019</strain>
    </source>
</reference>
<organism evidence="2 3">
    <name type="scientific">Taxus chinensis</name>
    <name type="common">Chinese yew</name>
    <name type="synonym">Taxus wallichiana var. chinensis</name>
    <dbReference type="NCBI Taxonomy" id="29808"/>
    <lineage>
        <taxon>Eukaryota</taxon>
        <taxon>Viridiplantae</taxon>
        <taxon>Streptophyta</taxon>
        <taxon>Embryophyta</taxon>
        <taxon>Tracheophyta</taxon>
        <taxon>Spermatophyta</taxon>
        <taxon>Pinopsida</taxon>
        <taxon>Pinidae</taxon>
        <taxon>Conifers II</taxon>
        <taxon>Cupressales</taxon>
        <taxon>Taxaceae</taxon>
        <taxon>Taxus</taxon>
    </lineage>
</organism>
<feature type="region of interest" description="Disordered" evidence="1">
    <location>
        <begin position="1"/>
        <end position="67"/>
    </location>
</feature>
<protein>
    <submittedName>
        <fullName evidence="2">Uncharacterized protein</fullName>
    </submittedName>
</protein>
<proteinExistence type="predicted"/>
<feature type="compositionally biased region" description="Basic and acidic residues" evidence="1">
    <location>
        <begin position="1"/>
        <end position="15"/>
    </location>
</feature>
<comment type="caution">
    <text evidence="2">The sequence shown here is derived from an EMBL/GenBank/DDBJ whole genome shotgun (WGS) entry which is preliminary data.</text>
</comment>
<dbReference type="EMBL" id="JAHRHJ020000011">
    <property type="protein sequence ID" value="KAH9296580.1"/>
    <property type="molecule type" value="Genomic_DNA"/>
</dbReference>
<feature type="non-terminal residue" evidence="2">
    <location>
        <position position="67"/>
    </location>
</feature>
<sequence length="67" mass="6712">MQAERAEQSAERETLVSEEPLSQGHGGEDESVAGCHVAPTTGAAPQSVAASAAGVGPSDPSWRPGDP</sequence>
<evidence type="ECO:0000256" key="1">
    <source>
        <dbReference type="SAM" id="MobiDB-lite"/>
    </source>
</evidence>
<gene>
    <name evidence="2" type="ORF">KI387_040168</name>
</gene>